<proteinExistence type="inferred from homology"/>
<dbReference type="InterPro" id="IPR050366">
    <property type="entry name" value="BP-dependent_transpt_permease"/>
</dbReference>
<feature type="transmembrane region" description="Helical" evidence="7">
    <location>
        <begin position="257"/>
        <end position="283"/>
    </location>
</feature>
<dbReference type="GO" id="GO:0055085">
    <property type="term" value="P:transmembrane transport"/>
    <property type="evidence" value="ECO:0007669"/>
    <property type="project" value="InterPro"/>
</dbReference>
<dbReference type="Pfam" id="PF00528">
    <property type="entry name" value="BPD_transp_1"/>
    <property type="match status" value="1"/>
</dbReference>
<keyword evidence="4 7" id="KW-0812">Transmembrane</keyword>
<dbReference type="SUPFAM" id="SSF161098">
    <property type="entry name" value="MetI-like"/>
    <property type="match status" value="1"/>
</dbReference>
<evidence type="ECO:0000256" key="7">
    <source>
        <dbReference type="RuleBase" id="RU363032"/>
    </source>
</evidence>
<dbReference type="InterPro" id="IPR000515">
    <property type="entry name" value="MetI-like"/>
</dbReference>
<keyword evidence="6 7" id="KW-0472">Membrane</keyword>
<dbReference type="AlphaFoldDB" id="A0A1W2EQB2"/>
<evidence type="ECO:0000313" key="10">
    <source>
        <dbReference type="Proteomes" id="UP000192418"/>
    </source>
</evidence>
<keyword evidence="2 7" id="KW-0813">Transport</keyword>
<feature type="transmembrane region" description="Helical" evidence="7">
    <location>
        <begin position="77"/>
        <end position="97"/>
    </location>
</feature>
<sequence>MVQLKSFYLFIISMVLQAGLFPMASREWISYGLFSLMTLGLGLFTFAMAGNKKRQTTNSMKGSRELMWLRLKKNKTAMVAMGVLIFLSYLTVLAPFITPQNPLDTDWGALSQGISTTHWLGTDDMGRDIFARTLFGIRVAMGIGVTAVVLNTLIGTFLGLMAGYYGGKTDTLIMRLLEVWNAIPFILLAIAIMAALGTGIGKLILIVSLSNLMAFARIIRGSVLTVKEHDYIAAARVIGISDAGIIIRHVLPNCISPILVLASLSIGETILVIAGLSFLGLGIQPPMPSLGGMLANGQQFLHENFLMSLVPGVTILLIVLSFNLFGDGVRDALDSRLND</sequence>
<evidence type="ECO:0000256" key="5">
    <source>
        <dbReference type="ARBA" id="ARBA00022989"/>
    </source>
</evidence>
<dbReference type="InterPro" id="IPR035906">
    <property type="entry name" value="MetI-like_sf"/>
</dbReference>
<dbReference type="Proteomes" id="UP000192418">
    <property type="component" value="Unassembled WGS sequence"/>
</dbReference>
<comment type="subcellular location">
    <subcellularLocation>
        <location evidence="1 7">Cell membrane</location>
        <topology evidence="1 7">Multi-pass membrane protein</topology>
    </subcellularLocation>
</comment>
<dbReference type="PANTHER" id="PTHR43386:SF1">
    <property type="entry name" value="D,D-DIPEPTIDE TRANSPORT SYSTEM PERMEASE PROTEIN DDPC-RELATED"/>
    <property type="match status" value="1"/>
</dbReference>
<feature type="transmembrane region" description="Helical" evidence="7">
    <location>
        <begin position="231"/>
        <end position="251"/>
    </location>
</feature>
<dbReference type="CDD" id="cd06261">
    <property type="entry name" value="TM_PBP2"/>
    <property type="match status" value="1"/>
</dbReference>
<evidence type="ECO:0000256" key="6">
    <source>
        <dbReference type="ARBA" id="ARBA00023136"/>
    </source>
</evidence>
<dbReference type="PANTHER" id="PTHR43386">
    <property type="entry name" value="OLIGOPEPTIDE TRANSPORT SYSTEM PERMEASE PROTEIN APPC"/>
    <property type="match status" value="1"/>
</dbReference>
<comment type="similarity">
    <text evidence="7">Belongs to the binding-protein-dependent transport system permease family.</text>
</comment>
<dbReference type="InterPro" id="IPR025966">
    <property type="entry name" value="OppC_N"/>
</dbReference>
<dbReference type="GO" id="GO:0005886">
    <property type="term" value="C:plasma membrane"/>
    <property type="evidence" value="ECO:0007669"/>
    <property type="project" value="UniProtKB-SubCell"/>
</dbReference>
<keyword evidence="5 7" id="KW-1133">Transmembrane helix</keyword>
<feature type="transmembrane region" description="Helical" evidence="7">
    <location>
        <begin position="7"/>
        <end position="25"/>
    </location>
</feature>
<keyword evidence="10" id="KW-1185">Reference proteome</keyword>
<evidence type="ECO:0000256" key="4">
    <source>
        <dbReference type="ARBA" id="ARBA00022692"/>
    </source>
</evidence>
<organism evidence="9 10">
    <name type="scientific">Desulfocicer vacuolatum DSM 3385</name>
    <dbReference type="NCBI Taxonomy" id="1121400"/>
    <lineage>
        <taxon>Bacteria</taxon>
        <taxon>Pseudomonadati</taxon>
        <taxon>Thermodesulfobacteriota</taxon>
        <taxon>Desulfobacteria</taxon>
        <taxon>Desulfobacterales</taxon>
        <taxon>Desulfobacteraceae</taxon>
        <taxon>Desulfocicer</taxon>
    </lineage>
</organism>
<name>A0A1W2EQB2_9BACT</name>
<dbReference type="Pfam" id="PF12911">
    <property type="entry name" value="OppC_N"/>
    <property type="match status" value="1"/>
</dbReference>
<evidence type="ECO:0000256" key="1">
    <source>
        <dbReference type="ARBA" id="ARBA00004651"/>
    </source>
</evidence>
<evidence type="ECO:0000256" key="3">
    <source>
        <dbReference type="ARBA" id="ARBA00022475"/>
    </source>
</evidence>
<evidence type="ECO:0000259" key="8">
    <source>
        <dbReference type="PROSITE" id="PS50928"/>
    </source>
</evidence>
<protein>
    <submittedName>
        <fullName evidence="9">Peptide/nickel transport system permease protein</fullName>
    </submittedName>
</protein>
<evidence type="ECO:0000256" key="2">
    <source>
        <dbReference type="ARBA" id="ARBA00022448"/>
    </source>
</evidence>
<accession>A0A1W2EQB2</accession>
<feature type="transmembrane region" description="Helical" evidence="7">
    <location>
        <begin position="304"/>
        <end position="325"/>
    </location>
</feature>
<dbReference type="PROSITE" id="PS50928">
    <property type="entry name" value="ABC_TM1"/>
    <property type="match status" value="1"/>
</dbReference>
<keyword evidence="3" id="KW-1003">Cell membrane</keyword>
<feature type="transmembrane region" description="Helical" evidence="7">
    <location>
        <begin position="135"/>
        <end position="160"/>
    </location>
</feature>
<dbReference type="Gene3D" id="1.10.3720.10">
    <property type="entry name" value="MetI-like"/>
    <property type="match status" value="1"/>
</dbReference>
<dbReference type="EMBL" id="FWXY01000037">
    <property type="protein sequence ID" value="SMD11318.1"/>
    <property type="molecule type" value="Genomic_DNA"/>
</dbReference>
<feature type="domain" description="ABC transmembrane type-1" evidence="8">
    <location>
        <begin position="137"/>
        <end position="326"/>
    </location>
</feature>
<reference evidence="9 10" key="1">
    <citation type="submission" date="2017-04" db="EMBL/GenBank/DDBJ databases">
        <authorList>
            <person name="Afonso C.L."/>
            <person name="Miller P.J."/>
            <person name="Scott M.A."/>
            <person name="Spackman E."/>
            <person name="Goraichik I."/>
            <person name="Dimitrov K.M."/>
            <person name="Suarez D.L."/>
            <person name="Swayne D.E."/>
        </authorList>
    </citation>
    <scope>NUCLEOTIDE SEQUENCE [LARGE SCALE GENOMIC DNA]</scope>
    <source>
        <strain evidence="9 10">DSM 3385</strain>
    </source>
</reference>
<dbReference type="STRING" id="1121400.SAMN02746065_1372"/>
<gene>
    <name evidence="9" type="ORF">SAMN02746065_1372</name>
</gene>
<feature type="transmembrane region" description="Helical" evidence="7">
    <location>
        <begin position="31"/>
        <end position="51"/>
    </location>
</feature>
<evidence type="ECO:0000313" key="9">
    <source>
        <dbReference type="EMBL" id="SMD11318.1"/>
    </source>
</evidence>